<evidence type="ECO:0000256" key="9">
    <source>
        <dbReference type="ARBA" id="ARBA00034078"/>
    </source>
</evidence>
<feature type="binding site" evidence="10">
    <location>
        <position position="94"/>
    </location>
    <ligand>
        <name>[2Fe-2S] cluster</name>
        <dbReference type="ChEBI" id="CHEBI:190135"/>
    </ligand>
</feature>
<keyword evidence="4 10" id="KW-0479">Metal-binding</keyword>
<dbReference type="RefSeq" id="WP_142929686.1">
    <property type="nucleotide sequence ID" value="NZ_ML660109.1"/>
</dbReference>
<feature type="binding site" evidence="10">
    <location>
        <position position="99"/>
    </location>
    <ligand>
        <name>[2Fe-2S] cluster</name>
        <dbReference type="ChEBI" id="CHEBI:190135"/>
    </ligand>
</feature>
<dbReference type="InterPro" id="IPR041921">
    <property type="entry name" value="NuoE_N"/>
</dbReference>
<dbReference type="Gene3D" id="3.40.30.10">
    <property type="entry name" value="Glutaredoxin"/>
    <property type="match status" value="1"/>
</dbReference>
<evidence type="ECO:0000256" key="8">
    <source>
        <dbReference type="ARBA" id="ARBA00032788"/>
    </source>
</evidence>
<keyword evidence="6 10" id="KW-0411">Iron-sulfur</keyword>
<proteinExistence type="inferred from homology"/>
<dbReference type="EMBL" id="VHSG01000033">
    <property type="protein sequence ID" value="TQV67788.1"/>
    <property type="molecule type" value="Genomic_DNA"/>
</dbReference>
<dbReference type="GO" id="GO:0051537">
    <property type="term" value="F:2 iron, 2 sulfur cluster binding"/>
    <property type="evidence" value="ECO:0007669"/>
    <property type="project" value="UniProtKB-KW"/>
</dbReference>
<dbReference type="PANTHER" id="PTHR43342">
    <property type="entry name" value="NADH-QUINONE OXIDOREDUCTASE, E SUBUNIT"/>
    <property type="match status" value="1"/>
</dbReference>
<dbReference type="SUPFAM" id="SSF52833">
    <property type="entry name" value="Thioredoxin-like"/>
    <property type="match status" value="1"/>
</dbReference>
<dbReference type="CDD" id="cd03081">
    <property type="entry name" value="TRX_Fd_NuoE_FDH_gamma"/>
    <property type="match status" value="1"/>
</dbReference>
<evidence type="ECO:0000313" key="11">
    <source>
        <dbReference type="EMBL" id="TQV67788.1"/>
    </source>
</evidence>
<dbReference type="GO" id="GO:0016491">
    <property type="term" value="F:oxidoreductase activity"/>
    <property type="evidence" value="ECO:0007669"/>
    <property type="project" value="InterPro"/>
</dbReference>
<evidence type="ECO:0000256" key="4">
    <source>
        <dbReference type="ARBA" id="ARBA00022723"/>
    </source>
</evidence>
<feature type="binding site" evidence="10">
    <location>
        <position position="135"/>
    </location>
    <ligand>
        <name>[2Fe-2S] cluster</name>
        <dbReference type="ChEBI" id="CHEBI:190135"/>
    </ligand>
</feature>
<dbReference type="GO" id="GO:0046872">
    <property type="term" value="F:metal ion binding"/>
    <property type="evidence" value="ECO:0007669"/>
    <property type="project" value="UniProtKB-KW"/>
</dbReference>
<evidence type="ECO:0000256" key="2">
    <source>
        <dbReference type="ARBA" id="ARBA00019898"/>
    </source>
</evidence>
<name>A0A545SS45_9GAMM</name>
<keyword evidence="5 10" id="KW-0408">Iron</keyword>
<dbReference type="PROSITE" id="PS01099">
    <property type="entry name" value="COMPLEX1_24K"/>
    <property type="match status" value="1"/>
</dbReference>
<dbReference type="InterPro" id="IPR036249">
    <property type="entry name" value="Thioredoxin-like_sf"/>
</dbReference>
<evidence type="ECO:0000256" key="10">
    <source>
        <dbReference type="PIRSR" id="PIRSR000216-1"/>
    </source>
</evidence>
<evidence type="ECO:0000313" key="12">
    <source>
        <dbReference type="Proteomes" id="UP000319732"/>
    </source>
</evidence>
<dbReference type="InterPro" id="IPR028431">
    <property type="entry name" value="NADP_DH_HndA-like"/>
</dbReference>
<dbReference type="Proteomes" id="UP000319732">
    <property type="component" value="Unassembled WGS sequence"/>
</dbReference>
<organism evidence="11 12">
    <name type="scientific">Exilibacterium tricleocarpae</name>
    <dbReference type="NCBI Taxonomy" id="2591008"/>
    <lineage>
        <taxon>Bacteria</taxon>
        <taxon>Pseudomonadati</taxon>
        <taxon>Pseudomonadota</taxon>
        <taxon>Gammaproteobacteria</taxon>
        <taxon>Cellvibrionales</taxon>
        <taxon>Cellvibrionaceae</taxon>
        <taxon>Exilibacterium</taxon>
    </lineage>
</organism>
<keyword evidence="3 10" id="KW-0001">2Fe-2S</keyword>
<evidence type="ECO:0000256" key="6">
    <source>
        <dbReference type="ARBA" id="ARBA00023014"/>
    </source>
</evidence>
<evidence type="ECO:0000256" key="3">
    <source>
        <dbReference type="ARBA" id="ARBA00022714"/>
    </source>
</evidence>
<protein>
    <recommendedName>
        <fullName evidence="2">NADH-quinone oxidoreductase subunit E</fullName>
    </recommendedName>
    <alternativeName>
        <fullName evidence="7">NADH dehydrogenase I subunit E</fullName>
    </alternativeName>
    <alternativeName>
        <fullName evidence="8">NDH-1 subunit E</fullName>
    </alternativeName>
</protein>
<reference evidence="11 12" key="1">
    <citation type="submission" date="2019-06" db="EMBL/GenBank/DDBJ databases">
        <title>Whole genome sequence for Cellvibrionaceae sp. R142.</title>
        <authorList>
            <person name="Wang G."/>
        </authorList>
    </citation>
    <scope>NUCLEOTIDE SEQUENCE [LARGE SCALE GENOMIC DNA]</scope>
    <source>
        <strain evidence="11 12">R142</strain>
    </source>
</reference>
<dbReference type="Pfam" id="PF01257">
    <property type="entry name" value="2Fe-2S_thioredx"/>
    <property type="match status" value="1"/>
</dbReference>
<comment type="caution">
    <text evidence="11">The sequence shown here is derived from an EMBL/GenBank/DDBJ whole genome shotgun (WGS) entry which is preliminary data.</text>
</comment>
<evidence type="ECO:0000256" key="5">
    <source>
        <dbReference type="ARBA" id="ARBA00023004"/>
    </source>
</evidence>
<keyword evidence="12" id="KW-1185">Reference proteome</keyword>
<comment type="cofactor">
    <cofactor evidence="10">
        <name>[2Fe-2S] cluster</name>
        <dbReference type="ChEBI" id="CHEBI:190135"/>
    </cofactor>
    <text evidence="10">Binds 1 [2Fe-2S] cluster.</text>
</comment>
<feature type="binding site" evidence="10">
    <location>
        <position position="139"/>
    </location>
    <ligand>
        <name>[2Fe-2S] cluster</name>
        <dbReference type="ChEBI" id="CHEBI:190135"/>
    </ligand>
</feature>
<dbReference type="PIRSF" id="PIRSF000216">
    <property type="entry name" value="NADH_DH_24kDa"/>
    <property type="match status" value="1"/>
</dbReference>
<dbReference type="NCBIfam" id="NF004638">
    <property type="entry name" value="PRK05988.1"/>
    <property type="match status" value="1"/>
</dbReference>
<dbReference type="Gene3D" id="1.10.10.1590">
    <property type="entry name" value="NADH-quinone oxidoreductase subunit E"/>
    <property type="match status" value="1"/>
</dbReference>
<dbReference type="OrthoDB" id="9807941at2"/>
<evidence type="ECO:0000256" key="7">
    <source>
        <dbReference type="ARBA" id="ARBA00031580"/>
    </source>
</evidence>
<evidence type="ECO:0000256" key="1">
    <source>
        <dbReference type="ARBA" id="ARBA00010643"/>
    </source>
</evidence>
<accession>A0A545SS45</accession>
<dbReference type="InterPro" id="IPR002023">
    <property type="entry name" value="NuoE-like"/>
</dbReference>
<comment type="similarity">
    <text evidence="1">Belongs to the complex I 24 kDa subunit family.</text>
</comment>
<dbReference type="AlphaFoldDB" id="A0A545SS45"/>
<dbReference type="PANTHER" id="PTHR43342:SF2">
    <property type="entry name" value="POTENTIAL NAD-REDUCING HYDROGENASE SUBUNIT"/>
    <property type="match status" value="1"/>
</dbReference>
<sequence>MSDSPGTDRDSAGNRDADQIDNTITEVIDTLKHQPGALLPILHGIQARLGYVPAAAVPAIARALKQTRAEIHGVISFYHDFRERPPGRHLLRLCRAEACQARGAGVLEAHVKQVLGLDYHQTTADGEFSLEPVYCLGNCACGPSLRIDNHSGSSILGRVDAERFDQLVEALTRVAVEVR</sequence>
<comment type="cofactor">
    <cofactor evidence="9">
        <name>[2Fe-2S] cluster</name>
        <dbReference type="ChEBI" id="CHEBI:190135"/>
    </cofactor>
</comment>
<gene>
    <name evidence="11" type="ORF">FKG94_24990</name>
</gene>